<dbReference type="Pfam" id="PF02900">
    <property type="entry name" value="LigB"/>
    <property type="match status" value="1"/>
</dbReference>
<comment type="function">
    <text evidence="10">Catalyzes the non-heme iron(II)-dependent oxidative cleavage of 2,3-dihydroxyphenylpropionic acid and 2,3-dihydroxicinnamic acid into 2-hydroxy-6-ketononadienedioate and 2-hydroxy-6-ketononatrienedioate, respectively.</text>
</comment>
<keyword evidence="7 10" id="KW-0223">Dioxygenase</keyword>
<dbReference type="SUPFAM" id="SSF53213">
    <property type="entry name" value="LigB-like"/>
    <property type="match status" value="1"/>
</dbReference>
<evidence type="ECO:0000256" key="8">
    <source>
        <dbReference type="ARBA" id="ARBA00023002"/>
    </source>
</evidence>
<sequence>MSVMLKCLSHTPLRDYNDPDASIVNEVNEVIAKARAEVEAFDPELIILFAPDHYNGLFYDLMPPYVIATAAESVGDYSSLPGHLSVDSDTAMELVKFLFANGIDMTLSHRLQVDHGCTQTLEEMTGSLTRYPVVPIIINSVAPPFCPYARIRKLGEIVGQFIAGLDKRVLILGTGGLSHEPPVPLLADAPEEVAEFLIAGRNPTPEFRAARQERTIAAGKIYGSELCEQTPLNADWDLTFIQTLIDGRVAEIDELSIEEISQQAGRSAHEVRTWVAAFAAIGATGSVTARKDYYRAINEWIAGYGVVSAESA</sequence>
<keyword evidence="9 10" id="KW-0408">Iron</keyword>
<dbReference type="GO" id="GO:0008198">
    <property type="term" value="F:ferrous iron binding"/>
    <property type="evidence" value="ECO:0007669"/>
    <property type="project" value="InterPro"/>
</dbReference>
<comment type="similarity">
    <text evidence="4 10">Belongs to the LigB/MhpB extradiol dioxygenase family.</text>
</comment>
<protein>
    <recommendedName>
        <fullName evidence="10">2,3-dihydroxyphenylpropionate/2,3-dihydroxicinnamic acid 1,2-dioxygenase</fullName>
        <ecNumber evidence="10">1.13.11.16</ecNumber>
    </recommendedName>
    <alternativeName>
        <fullName evidence="10">3-carboxyethylcatechol 2,3-dioxygenase</fullName>
    </alternativeName>
</protein>
<dbReference type="NCBIfam" id="NF009910">
    <property type="entry name" value="PRK13370.1-4"/>
    <property type="match status" value="1"/>
</dbReference>
<evidence type="ECO:0000259" key="11">
    <source>
        <dbReference type="Pfam" id="PF02900"/>
    </source>
</evidence>
<keyword evidence="8 10" id="KW-0560">Oxidoreductase</keyword>
<feature type="domain" description="Extradiol ring-cleavage dioxygenase class III enzyme subunit B" evidence="11">
    <location>
        <begin position="7"/>
        <end position="303"/>
    </location>
</feature>
<dbReference type="OrthoDB" id="8673673at2"/>
<comment type="catalytic activity">
    <reaction evidence="2 10">
        <text>3-(2,3-dihydroxyphenyl)propanoate + O2 = (2Z,4E)-2-hydroxy-6-oxonona-2,4-dienedioate + H(+)</text>
        <dbReference type="Rhea" id="RHEA:23840"/>
        <dbReference type="ChEBI" id="CHEBI:15378"/>
        <dbReference type="ChEBI" id="CHEBI:15379"/>
        <dbReference type="ChEBI" id="CHEBI:46951"/>
        <dbReference type="ChEBI" id="CHEBI:66887"/>
        <dbReference type="EC" id="1.13.11.16"/>
    </reaction>
</comment>
<dbReference type="InterPro" id="IPR023789">
    <property type="entry name" value="DHPP/DHXA_dioxygenase"/>
</dbReference>
<dbReference type="EC" id="1.13.11.16" evidence="10"/>
<comment type="subunit">
    <text evidence="5 10">Homotetramer.</text>
</comment>
<dbReference type="GO" id="GO:0019380">
    <property type="term" value="P:3-phenylpropionate catabolic process"/>
    <property type="evidence" value="ECO:0007669"/>
    <property type="project" value="UniProtKB-UniRule"/>
</dbReference>
<evidence type="ECO:0000256" key="9">
    <source>
        <dbReference type="ARBA" id="ARBA00023004"/>
    </source>
</evidence>
<organism evidence="12 13">
    <name type="scientific">Amphritea atlantica</name>
    <dbReference type="NCBI Taxonomy" id="355243"/>
    <lineage>
        <taxon>Bacteria</taxon>
        <taxon>Pseudomonadati</taxon>
        <taxon>Pseudomonadota</taxon>
        <taxon>Gammaproteobacteria</taxon>
        <taxon>Oceanospirillales</taxon>
        <taxon>Oceanospirillaceae</taxon>
        <taxon>Amphritea</taxon>
    </lineage>
</organism>
<dbReference type="UniPathway" id="UPA00714"/>
<evidence type="ECO:0000256" key="10">
    <source>
        <dbReference type="HAMAP-Rule" id="MF_01653"/>
    </source>
</evidence>
<dbReference type="NCBIfam" id="NF009908">
    <property type="entry name" value="PRK13370.1-2"/>
    <property type="match status" value="1"/>
</dbReference>
<accession>A0A1H9CJD4</accession>
<comment type="cofactor">
    <cofactor evidence="10">
        <name>Fe(2+)</name>
        <dbReference type="ChEBI" id="CHEBI:29033"/>
    </cofactor>
</comment>
<keyword evidence="13" id="KW-1185">Reference proteome</keyword>
<evidence type="ECO:0000256" key="6">
    <source>
        <dbReference type="ARBA" id="ARBA00022797"/>
    </source>
</evidence>
<dbReference type="AlphaFoldDB" id="A0A1H9CJD4"/>
<proteinExistence type="inferred from homology"/>
<evidence type="ECO:0000313" key="12">
    <source>
        <dbReference type="EMBL" id="SEQ01181.1"/>
    </source>
</evidence>
<evidence type="ECO:0000256" key="4">
    <source>
        <dbReference type="ARBA" id="ARBA00007030"/>
    </source>
</evidence>
<evidence type="ECO:0000256" key="1">
    <source>
        <dbReference type="ARBA" id="ARBA00001748"/>
    </source>
</evidence>
<dbReference type="GO" id="GO:0047070">
    <property type="term" value="F:3-carboxyethylcatechol 2,3-dioxygenase activity"/>
    <property type="evidence" value="ECO:0007669"/>
    <property type="project" value="UniProtKB-UniRule"/>
</dbReference>
<keyword evidence="6 10" id="KW-0058">Aromatic hydrocarbons catabolism</keyword>
<evidence type="ECO:0000313" key="13">
    <source>
        <dbReference type="Proteomes" id="UP000198749"/>
    </source>
</evidence>
<dbReference type="CDD" id="cd07365">
    <property type="entry name" value="MhpB_like"/>
    <property type="match status" value="1"/>
</dbReference>
<dbReference type="STRING" id="355243.SAMN03080615_00008"/>
<dbReference type="EMBL" id="FOGB01000001">
    <property type="protein sequence ID" value="SEQ01181.1"/>
    <property type="molecule type" value="Genomic_DNA"/>
</dbReference>
<feature type="active site" description="Proton donor" evidence="10">
    <location>
        <position position="115"/>
    </location>
</feature>
<feature type="active site" description="Proton acceptor" evidence="10">
    <location>
        <position position="179"/>
    </location>
</feature>
<evidence type="ECO:0000256" key="5">
    <source>
        <dbReference type="ARBA" id="ARBA00011881"/>
    </source>
</evidence>
<dbReference type="RefSeq" id="WP_091352272.1">
    <property type="nucleotide sequence ID" value="NZ_AP025284.1"/>
</dbReference>
<name>A0A1H9CJD4_9GAMM</name>
<reference evidence="13" key="1">
    <citation type="submission" date="2016-10" db="EMBL/GenBank/DDBJ databases">
        <authorList>
            <person name="Varghese N."/>
            <person name="Submissions S."/>
        </authorList>
    </citation>
    <scope>NUCLEOTIDE SEQUENCE [LARGE SCALE GENOMIC DNA]</scope>
    <source>
        <strain evidence="13">DSM 18887</strain>
    </source>
</reference>
<evidence type="ECO:0000256" key="2">
    <source>
        <dbReference type="ARBA" id="ARBA00001843"/>
    </source>
</evidence>
<comment type="pathway">
    <text evidence="3 10">Aromatic compound metabolism; 3-phenylpropanoate degradation.</text>
</comment>
<dbReference type="Gene3D" id="3.40.830.10">
    <property type="entry name" value="LigB-like"/>
    <property type="match status" value="1"/>
</dbReference>
<comment type="catalytic activity">
    <reaction evidence="1 10">
        <text>(2E)-3-(2,3-dihydroxyphenyl)prop-2-enoate + O2 = (2Z,4E,7E)-2-hydroxy-6-oxonona-2,4,7-trienedioate + H(+)</text>
        <dbReference type="Rhea" id="RHEA:25054"/>
        <dbReference type="ChEBI" id="CHEBI:15378"/>
        <dbReference type="ChEBI" id="CHEBI:15379"/>
        <dbReference type="ChEBI" id="CHEBI:58642"/>
        <dbReference type="ChEBI" id="CHEBI:66888"/>
        <dbReference type="EC" id="1.13.11.16"/>
    </reaction>
</comment>
<dbReference type="HAMAP" id="MF_01653">
    <property type="entry name" value="MhpB"/>
    <property type="match status" value="1"/>
</dbReference>
<evidence type="ECO:0000256" key="3">
    <source>
        <dbReference type="ARBA" id="ARBA00005207"/>
    </source>
</evidence>
<dbReference type="Proteomes" id="UP000198749">
    <property type="component" value="Unassembled WGS sequence"/>
</dbReference>
<dbReference type="InterPro" id="IPR004183">
    <property type="entry name" value="Xdiol_dOase_suB"/>
</dbReference>
<gene>
    <name evidence="10" type="primary">mhpB</name>
    <name evidence="12" type="ORF">SAMN03080615_00008</name>
</gene>
<evidence type="ECO:0000256" key="7">
    <source>
        <dbReference type="ARBA" id="ARBA00022964"/>
    </source>
</evidence>